<evidence type="ECO:0000313" key="2">
    <source>
        <dbReference type="Proteomes" id="UP000194903"/>
    </source>
</evidence>
<comment type="caution">
    <text evidence="1">The sequence shown here is derived from an EMBL/GenBank/DDBJ whole genome shotgun (WGS) entry which is preliminary data.</text>
</comment>
<dbReference type="AlphaFoldDB" id="A0A252F2Y2"/>
<evidence type="ECO:0000313" key="1">
    <source>
        <dbReference type="EMBL" id="OUM20147.1"/>
    </source>
</evidence>
<proteinExistence type="predicted"/>
<name>A0A252F2Y2_9FIRM</name>
<dbReference type="Proteomes" id="UP000194903">
    <property type="component" value="Unassembled WGS sequence"/>
</dbReference>
<keyword evidence="2" id="KW-1185">Reference proteome</keyword>
<sequence length="68" mass="7011">MGETIRSALWCTVVCLGILLTARMLRASGALSFLPENDAGKAAAVLGSAVSQDGWSEELVAVFAAQGE</sequence>
<protein>
    <submittedName>
        <fullName evidence="1">Uncharacterized protein</fullName>
    </submittedName>
</protein>
<dbReference type="RefSeq" id="WP_087020145.1">
    <property type="nucleotide sequence ID" value="NZ_CP178353.1"/>
</dbReference>
<accession>A0A252F2Y2</accession>
<dbReference type="EMBL" id="NHOC01000007">
    <property type="protein sequence ID" value="OUM20147.1"/>
    <property type="molecule type" value="Genomic_DNA"/>
</dbReference>
<gene>
    <name evidence="1" type="ORF">CBW42_08795</name>
</gene>
<organism evidence="1 2">
    <name type="scientific">Butyricicoccus porcorum</name>
    <dbReference type="NCBI Taxonomy" id="1945634"/>
    <lineage>
        <taxon>Bacteria</taxon>
        <taxon>Bacillati</taxon>
        <taxon>Bacillota</taxon>
        <taxon>Clostridia</taxon>
        <taxon>Eubacteriales</taxon>
        <taxon>Butyricicoccaceae</taxon>
        <taxon>Butyricicoccus</taxon>
    </lineage>
</organism>
<reference evidence="1 2" key="1">
    <citation type="submission" date="2017-05" db="EMBL/GenBank/DDBJ databases">
        <title>Butyricicoccus porcorum sp. nov. a butyrate-producing bacterium from the swine intestinal tract.</title>
        <authorList>
            <person name="Trachsel J."/>
            <person name="Humphrey S."/>
            <person name="Allen H.K."/>
        </authorList>
    </citation>
    <scope>NUCLEOTIDE SEQUENCE [LARGE SCALE GENOMIC DNA]</scope>
    <source>
        <strain evidence="1">BB10</strain>
    </source>
</reference>